<keyword evidence="1" id="KW-0378">Hydrolase</keyword>
<accession>A0ABS1C153</accession>
<dbReference type="PANTHER" id="PTHR38733">
    <property type="entry name" value="PROTEIN MCRC"/>
    <property type="match status" value="1"/>
</dbReference>
<dbReference type="InterPro" id="IPR019292">
    <property type="entry name" value="McrC"/>
</dbReference>
<gene>
    <name evidence="1" type="ORF">I5M27_08705</name>
</gene>
<protein>
    <submittedName>
        <fullName evidence="1">Restriction endonuclease</fullName>
    </submittedName>
</protein>
<sequence>MIFSGKLITVFEHQVLKLDQEVDGVKFDESKLKALQAFYGDKGVPYFSLVHKGVKFNENVGVLQVGNLTIEVLPKADKSENKKQWHEMLIGMLKAVGIFDIQAPSSSNLKLKTNSILDLYFALFLQEIEYLLHRGLVKRYRKTESNSTALKGSIQFAQHIQKNLVHQERFYVRHTTYDVQHQLHQILYKTLVLINRINTNPELQSKIGSLLLNFPEQLELKVTEAIFEKITYNRKTEGYRKAVDIAKLLLLNYHPDVSKGANYVLALMFDMNLLWERFVYVSLRKGLRVNKPDFTIASQTSKYFWQPEKGFRSKIIPDIVLNKDIPGCVVLDTKWKNLNGYNPSPDDLRQLYVYHEYYKAVKVALVYPGSTQNQTKGRYLHLDTGDKTEKECSVISLSVKENIVDWQSSIYSELANWITNT</sequence>
<evidence type="ECO:0000313" key="2">
    <source>
        <dbReference type="Proteomes" id="UP000644147"/>
    </source>
</evidence>
<dbReference type="Proteomes" id="UP000644147">
    <property type="component" value="Unassembled WGS sequence"/>
</dbReference>
<name>A0ABS1C153_9BACT</name>
<keyword evidence="1" id="KW-0255">Endonuclease</keyword>
<organism evidence="1 2">
    <name type="scientific">Adhaeribacter terrigena</name>
    <dbReference type="NCBI Taxonomy" id="2793070"/>
    <lineage>
        <taxon>Bacteria</taxon>
        <taxon>Pseudomonadati</taxon>
        <taxon>Bacteroidota</taxon>
        <taxon>Cytophagia</taxon>
        <taxon>Cytophagales</taxon>
        <taxon>Hymenobacteraceae</taxon>
        <taxon>Adhaeribacter</taxon>
    </lineage>
</organism>
<evidence type="ECO:0000313" key="1">
    <source>
        <dbReference type="EMBL" id="MBK0403065.1"/>
    </source>
</evidence>
<dbReference type="Pfam" id="PF10117">
    <property type="entry name" value="McrBC"/>
    <property type="match status" value="1"/>
</dbReference>
<dbReference type="EMBL" id="JAEHFX010000003">
    <property type="protein sequence ID" value="MBK0403065.1"/>
    <property type="molecule type" value="Genomic_DNA"/>
</dbReference>
<reference evidence="1 2" key="1">
    <citation type="submission" date="2020-12" db="EMBL/GenBank/DDBJ databases">
        <title>Bacterial novel species Adhaeribacter sp. BT258 isolated from soil.</title>
        <authorList>
            <person name="Jung H.-Y."/>
        </authorList>
    </citation>
    <scope>NUCLEOTIDE SEQUENCE [LARGE SCALE GENOMIC DNA]</scope>
    <source>
        <strain evidence="1 2">BT258</strain>
    </source>
</reference>
<comment type="caution">
    <text evidence="1">The sequence shown here is derived from an EMBL/GenBank/DDBJ whole genome shotgun (WGS) entry which is preliminary data.</text>
</comment>
<keyword evidence="2" id="KW-1185">Reference proteome</keyword>
<dbReference type="GO" id="GO:0004519">
    <property type="term" value="F:endonuclease activity"/>
    <property type="evidence" value="ECO:0007669"/>
    <property type="project" value="UniProtKB-KW"/>
</dbReference>
<keyword evidence="1" id="KW-0540">Nuclease</keyword>
<dbReference type="PANTHER" id="PTHR38733:SF1">
    <property type="entry name" value="TYPE IV METHYL-DIRECTED RESTRICTION ENZYME ECOKMCRBC"/>
    <property type="match status" value="1"/>
</dbReference>
<proteinExistence type="predicted"/>